<dbReference type="InterPro" id="IPR052030">
    <property type="entry name" value="Peptidase_M20/M20A_hydrolases"/>
</dbReference>
<dbReference type="InterPro" id="IPR002933">
    <property type="entry name" value="Peptidase_M20"/>
</dbReference>
<gene>
    <name evidence="3" type="ORF">AWB68_04146</name>
</gene>
<keyword evidence="4" id="KW-1185">Reference proteome</keyword>
<name>A0A158JRT1_9BURK</name>
<dbReference type="PIRSF" id="PIRSF037227">
    <property type="entry name" value="Aminobenzoyl-glu_utiliz_pB"/>
    <property type="match status" value="1"/>
</dbReference>
<proteinExistence type="predicted"/>
<dbReference type="InterPro" id="IPR036264">
    <property type="entry name" value="Bact_exopeptidase_dim_dom"/>
</dbReference>
<evidence type="ECO:0000313" key="3">
    <source>
        <dbReference type="EMBL" id="SAL71527.1"/>
    </source>
</evidence>
<accession>A0A158JRT1</accession>
<keyword evidence="1" id="KW-0378">Hydrolase</keyword>
<evidence type="ECO:0000313" key="4">
    <source>
        <dbReference type="Proteomes" id="UP000054770"/>
    </source>
</evidence>
<sequence length="486" mass="52098">MSQLSNERVAEIAALVDAKKDGLIRLSDEIWGLAETRWQEFQSVTEQLAVLEREGFHVTRNVGGIPTAFSAQCGEGGPIIGFLGEYDALSEMSQVAGAVEPMPACEGANGHGCGHHLLGAGAMLAAIATRDYLARHQLPGIVRYYGCPAEEGGAGKTYMARANAFDDLDAALSWHPGPYSGVFKYKSLAVIQMAFRFAGIASHAAASPHLGRSALDAVELMNVGVNFMREHMPSDARVHYAITDAGGYAPNVVQANAEVLYVVRSPDLDDTRQLAARVEQIGRAAALMTDTQVRIEFDRACSSVLRNGVIERLMMETLATLGPPPFDEVDQAFASELTERITDADLHECIESYRGDPNERGLSVRALVLHDEPGTLTGSSDVGDVSWIVPTAQYLGACYAIGTNMHTWQLVAQGKLPAAHKGMVHAAKVMADTAVQLCLDPAHLGAAKAELVLHTDGRSYVSPIPPGVQAPPVRKAKQPSTEHRKV</sequence>
<dbReference type="Gene3D" id="3.30.70.360">
    <property type="match status" value="1"/>
</dbReference>
<dbReference type="AlphaFoldDB" id="A0A158JRT1"/>
<dbReference type="PANTHER" id="PTHR30575:SF0">
    <property type="entry name" value="XAA-ARG DIPEPTIDASE"/>
    <property type="match status" value="1"/>
</dbReference>
<reference evidence="3" key="1">
    <citation type="submission" date="2016-01" db="EMBL/GenBank/DDBJ databases">
        <authorList>
            <person name="Peeters C."/>
        </authorList>
    </citation>
    <scope>NUCLEOTIDE SEQUENCE [LARGE SCALE GENOMIC DNA]</scope>
    <source>
        <strain evidence="3">LMG 22940</strain>
    </source>
</reference>
<dbReference type="FunFam" id="3.30.70.360:FF:000004">
    <property type="entry name" value="Peptidase M20 domain-containing protein 2"/>
    <property type="match status" value="1"/>
</dbReference>
<feature type="region of interest" description="Disordered" evidence="2">
    <location>
        <begin position="463"/>
        <end position="486"/>
    </location>
</feature>
<comment type="caution">
    <text evidence="3">The sequence shown here is derived from an EMBL/GenBank/DDBJ whole genome shotgun (WGS) entry which is preliminary data.</text>
</comment>
<dbReference type="EMBL" id="FCON02000047">
    <property type="protein sequence ID" value="SAL71527.1"/>
    <property type="molecule type" value="Genomic_DNA"/>
</dbReference>
<dbReference type="OrthoDB" id="9781032at2"/>
<dbReference type="PANTHER" id="PTHR30575">
    <property type="entry name" value="PEPTIDASE M20"/>
    <property type="match status" value="1"/>
</dbReference>
<dbReference type="Gene3D" id="3.40.630.10">
    <property type="entry name" value="Zn peptidases"/>
    <property type="match status" value="1"/>
</dbReference>
<organism evidence="3 4">
    <name type="scientific">Caballeronia choica</name>
    <dbReference type="NCBI Taxonomy" id="326476"/>
    <lineage>
        <taxon>Bacteria</taxon>
        <taxon>Pseudomonadati</taxon>
        <taxon>Pseudomonadota</taxon>
        <taxon>Betaproteobacteria</taxon>
        <taxon>Burkholderiales</taxon>
        <taxon>Burkholderiaceae</taxon>
        <taxon>Caballeronia</taxon>
    </lineage>
</organism>
<dbReference type="Pfam" id="PF01546">
    <property type="entry name" value="Peptidase_M20"/>
    <property type="match status" value="1"/>
</dbReference>
<dbReference type="InterPro" id="IPR017439">
    <property type="entry name" value="Amidohydrolase"/>
</dbReference>
<dbReference type="CDD" id="cd05673">
    <property type="entry name" value="M20_Acy1L2_AbgB"/>
    <property type="match status" value="1"/>
</dbReference>
<dbReference type="GO" id="GO:0046657">
    <property type="term" value="P:folic acid catabolic process"/>
    <property type="evidence" value="ECO:0007669"/>
    <property type="project" value="TreeGrafter"/>
</dbReference>
<dbReference type="SUPFAM" id="SSF53187">
    <property type="entry name" value="Zn-dependent exopeptidases"/>
    <property type="match status" value="1"/>
</dbReference>
<dbReference type="RefSeq" id="WP_087646229.1">
    <property type="nucleotide sequence ID" value="NZ_FCON02000047.1"/>
</dbReference>
<evidence type="ECO:0000256" key="1">
    <source>
        <dbReference type="ARBA" id="ARBA00022801"/>
    </source>
</evidence>
<dbReference type="GO" id="GO:0005737">
    <property type="term" value="C:cytoplasm"/>
    <property type="evidence" value="ECO:0007669"/>
    <property type="project" value="TreeGrafter"/>
</dbReference>
<dbReference type="GO" id="GO:0071713">
    <property type="term" value="F:para-aminobenzoyl-glutamate hydrolase activity"/>
    <property type="evidence" value="ECO:0007669"/>
    <property type="project" value="TreeGrafter"/>
</dbReference>
<dbReference type="NCBIfam" id="TIGR01891">
    <property type="entry name" value="amidohydrolases"/>
    <property type="match status" value="1"/>
</dbReference>
<protein>
    <submittedName>
        <fullName evidence="3">Peptidase M20D, amidohydrolase</fullName>
    </submittedName>
</protein>
<dbReference type="Proteomes" id="UP000054770">
    <property type="component" value="Unassembled WGS sequence"/>
</dbReference>
<evidence type="ECO:0000256" key="2">
    <source>
        <dbReference type="SAM" id="MobiDB-lite"/>
    </source>
</evidence>
<dbReference type="GO" id="GO:0016805">
    <property type="term" value="F:dipeptidase activity"/>
    <property type="evidence" value="ECO:0007669"/>
    <property type="project" value="TreeGrafter"/>
</dbReference>
<dbReference type="InterPro" id="IPR017145">
    <property type="entry name" value="Aminobenzoyl-glu_utiliz_pB"/>
</dbReference>
<dbReference type="SUPFAM" id="SSF55031">
    <property type="entry name" value="Bacterial exopeptidase dimerisation domain"/>
    <property type="match status" value="1"/>
</dbReference>